<dbReference type="PANTHER" id="PTHR23155:SF955">
    <property type="entry name" value="AAA+ ATPASE DOMAIN-CONTAINING PROTEIN"/>
    <property type="match status" value="1"/>
</dbReference>
<feature type="coiled-coil region" evidence="3">
    <location>
        <begin position="131"/>
        <end position="158"/>
    </location>
</feature>
<sequence length="1098" mass="127300">MATLGTTILYKILYILTYVLFNFILIFAISLSIYCYCRRRKKKSDIDHESNKKDWELLRSFQKDVDNVLKSGSQMNNKANVLWQNNEHQQEMTAQLQKSVADWYEKSMEDLPNSAEFNDKSYKSKDEDQKLRQMVDEAEKIHRNLDKLKDKIRNLQVRPIDDERQALVQKEDKKFVEDLIAGVQKVDNLIPEVKKEDKDEPIAGTSDLPGDIKAEIQSFTLYWAPFRAFLIDLQSSGLETKTEKAWLEEAKEIINKAQHAIDKFIKNTRKWKWMLSYFSNQKARTELKEEMKRINTGFEKFLERKERFGIQFKRYSTRRETDPLQSVSETSQEQASNNVQISENGRGNFNNELEKLKKTYEKSLKMESLERLQALCTTFTNVHGEAAEKEEGIKSSTEEEKLKQIKNLTEKTKYYLEKYEKNSDELSCICKWWRSPAKKLHEKFDKIKGALEIIEETTKAYKFDMGVVGLDEDIQTVASQLITGNKHVVCVVGMKGIGKTTLAKNIYRHSDILEHFPARAWVTLTDLKTNDYDAIFKDVAKQVSEPDINGSQEEENRRREWKNKEPWLKYLKIEGRITLKNWLQSRQIEINDWSDHEGKNDLLDNLRKFFAFFFSLFPRDYEIPARRLVALSIAEGLGLGEEGRDKNKTTKLVAMDYLSVLIDLNLIQAVEFIKGKVKTCRLPSALEEQFLFESKISQDHLVDLLDQKSEIYNDIHIKGSNSPKFQQSYRGLISYLSFDTREVNNPGEDVGKFLRKGIASGCFHSLKVLDLEHVFRPQLPNTIGKLVQLMYLGLRWTYLEEITSSIGNLLNLQTLDVKYTYVRTLPKSIWKLQKLQHLYLNESHRSKFVSQPRSSSLKNLKTLWGLFLDDFNAIKNGLNKLNNLTKLGLAFQLELPQQEELAHWVKGLKYLKSLRLRSVDENGGAQDLHLEGLSGLKNLSTLYLFGKLEIQSIKNLFARASEFHLSDLTLSASGLKDDPMQILGSLSSLKSLCFYSDSYEGKQMLFIKKSFSELQVLRLWNLKNLEKLKVEEEAMQKLRELEIRGCKSLMVFNGLKHLTSLRELKLPNMEDNFTSQVKNDMFQIFGGTGYPPTITGGH</sequence>
<dbReference type="PANTHER" id="PTHR23155">
    <property type="entry name" value="DISEASE RESISTANCE PROTEIN RP"/>
    <property type="match status" value="1"/>
</dbReference>
<evidence type="ECO:0000256" key="5">
    <source>
        <dbReference type="SAM" id="Phobius"/>
    </source>
</evidence>
<dbReference type="GO" id="GO:0098542">
    <property type="term" value="P:defense response to other organism"/>
    <property type="evidence" value="ECO:0007669"/>
    <property type="project" value="TreeGrafter"/>
</dbReference>
<accession>A0A7N2LLI4</accession>
<dbReference type="Gene3D" id="3.40.50.300">
    <property type="entry name" value="P-loop containing nucleotide triphosphate hydrolases"/>
    <property type="match status" value="1"/>
</dbReference>
<evidence type="ECO:0000313" key="9">
    <source>
        <dbReference type="EnsemblPlants" id="QL05p004277:mrna"/>
    </source>
</evidence>
<name>A0A7N2LLI4_QUELO</name>
<dbReference type="PRINTS" id="PR00364">
    <property type="entry name" value="DISEASERSIST"/>
</dbReference>
<dbReference type="InterPro" id="IPR044974">
    <property type="entry name" value="Disease_R_plants"/>
</dbReference>
<evidence type="ECO:0000256" key="4">
    <source>
        <dbReference type="SAM" id="MobiDB-lite"/>
    </source>
</evidence>
<feature type="domain" description="NB-ARC" evidence="6">
    <location>
        <begin position="472"/>
        <end position="555"/>
    </location>
</feature>
<dbReference type="SUPFAM" id="SSF52058">
    <property type="entry name" value="L domain-like"/>
    <property type="match status" value="1"/>
</dbReference>
<feature type="domain" description="Disease resistance R13L4/SHOC-2-like LRR" evidence="8">
    <location>
        <begin position="761"/>
        <end position="1066"/>
    </location>
</feature>
<dbReference type="EnsemblPlants" id="QL05p004277:mrna">
    <property type="protein sequence ID" value="QL05p004277:mrna"/>
    <property type="gene ID" value="QL05p004277"/>
</dbReference>
<dbReference type="SUPFAM" id="SSF52540">
    <property type="entry name" value="P-loop containing nucleoside triphosphate hydrolases"/>
    <property type="match status" value="1"/>
</dbReference>
<dbReference type="InterPro" id="IPR027417">
    <property type="entry name" value="P-loop_NTPase"/>
</dbReference>
<proteinExistence type="predicted"/>
<dbReference type="AlphaFoldDB" id="A0A7N2LLI4"/>
<keyword evidence="2" id="KW-0611">Plant defense</keyword>
<keyword evidence="5" id="KW-1133">Transmembrane helix</keyword>
<evidence type="ECO:0000259" key="8">
    <source>
        <dbReference type="Pfam" id="PF23598"/>
    </source>
</evidence>
<keyword evidence="1" id="KW-0677">Repeat</keyword>
<keyword evidence="5" id="KW-0812">Transmembrane</keyword>
<feature type="transmembrane region" description="Helical" evidence="5">
    <location>
        <begin position="12"/>
        <end position="34"/>
    </location>
</feature>
<dbReference type="EMBL" id="LRBV02000005">
    <property type="status" value="NOT_ANNOTATED_CDS"/>
    <property type="molecule type" value="Genomic_DNA"/>
</dbReference>
<dbReference type="InterPro" id="IPR032675">
    <property type="entry name" value="LRR_dom_sf"/>
</dbReference>
<dbReference type="InterPro" id="IPR058922">
    <property type="entry name" value="WHD_DRP"/>
</dbReference>
<evidence type="ECO:0000256" key="1">
    <source>
        <dbReference type="ARBA" id="ARBA00022737"/>
    </source>
</evidence>
<keyword evidence="5" id="KW-0472">Membrane</keyword>
<evidence type="ECO:0000256" key="2">
    <source>
        <dbReference type="ARBA" id="ARBA00022821"/>
    </source>
</evidence>
<feature type="domain" description="Disease resistance protein winged helix" evidence="7">
    <location>
        <begin position="616"/>
        <end position="682"/>
    </location>
</feature>
<reference evidence="9" key="2">
    <citation type="submission" date="2021-01" db="UniProtKB">
        <authorList>
            <consortium name="EnsemblPlants"/>
        </authorList>
    </citation>
    <scope>IDENTIFICATION</scope>
</reference>
<dbReference type="Pfam" id="PF00931">
    <property type="entry name" value="NB-ARC"/>
    <property type="match status" value="1"/>
</dbReference>
<evidence type="ECO:0000313" key="10">
    <source>
        <dbReference type="Proteomes" id="UP000594261"/>
    </source>
</evidence>
<dbReference type="Pfam" id="PF23598">
    <property type="entry name" value="LRR_14"/>
    <property type="match status" value="1"/>
</dbReference>
<reference evidence="9 10" key="1">
    <citation type="journal article" date="2016" name="G3 (Bethesda)">
        <title>First Draft Assembly and Annotation of the Genome of a California Endemic Oak Quercus lobata Nee (Fagaceae).</title>
        <authorList>
            <person name="Sork V.L."/>
            <person name="Fitz-Gibbon S.T."/>
            <person name="Puiu D."/>
            <person name="Crepeau M."/>
            <person name="Gugger P.F."/>
            <person name="Sherman R."/>
            <person name="Stevens K."/>
            <person name="Langley C.H."/>
            <person name="Pellegrini M."/>
            <person name="Salzberg S.L."/>
        </authorList>
    </citation>
    <scope>NUCLEOTIDE SEQUENCE [LARGE SCALE GENOMIC DNA]</scope>
    <source>
        <strain evidence="9 10">cv. SW786</strain>
    </source>
</reference>
<dbReference type="InterPro" id="IPR002182">
    <property type="entry name" value="NB-ARC"/>
</dbReference>
<keyword evidence="10" id="KW-1185">Reference proteome</keyword>
<evidence type="ECO:0000256" key="3">
    <source>
        <dbReference type="SAM" id="Coils"/>
    </source>
</evidence>
<dbReference type="Pfam" id="PF23559">
    <property type="entry name" value="WHD_DRP"/>
    <property type="match status" value="1"/>
</dbReference>
<feature type="region of interest" description="Disordered" evidence="4">
    <location>
        <begin position="319"/>
        <end position="347"/>
    </location>
</feature>
<keyword evidence="3" id="KW-0175">Coiled coil</keyword>
<evidence type="ECO:0000259" key="6">
    <source>
        <dbReference type="Pfam" id="PF00931"/>
    </source>
</evidence>
<dbReference type="Proteomes" id="UP000594261">
    <property type="component" value="Chromosome 5"/>
</dbReference>
<dbReference type="InParanoid" id="A0A7N2LLI4"/>
<dbReference type="InterPro" id="IPR055414">
    <property type="entry name" value="LRR_R13L4/SHOC2-like"/>
</dbReference>
<dbReference type="Gene3D" id="3.80.10.10">
    <property type="entry name" value="Ribonuclease Inhibitor"/>
    <property type="match status" value="1"/>
</dbReference>
<feature type="compositionally biased region" description="Polar residues" evidence="4">
    <location>
        <begin position="323"/>
        <end position="347"/>
    </location>
</feature>
<dbReference type="GO" id="GO:0043531">
    <property type="term" value="F:ADP binding"/>
    <property type="evidence" value="ECO:0007669"/>
    <property type="project" value="InterPro"/>
</dbReference>
<organism evidence="9 10">
    <name type="scientific">Quercus lobata</name>
    <name type="common">Valley oak</name>
    <dbReference type="NCBI Taxonomy" id="97700"/>
    <lineage>
        <taxon>Eukaryota</taxon>
        <taxon>Viridiplantae</taxon>
        <taxon>Streptophyta</taxon>
        <taxon>Embryophyta</taxon>
        <taxon>Tracheophyta</taxon>
        <taxon>Spermatophyta</taxon>
        <taxon>Magnoliopsida</taxon>
        <taxon>eudicotyledons</taxon>
        <taxon>Gunneridae</taxon>
        <taxon>Pentapetalae</taxon>
        <taxon>rosids</taxon>
        <taxon>fabids</taxon>
        <taxon>Fagales</taxon>
        <taxon>Fagaceae</taxon>
        <taxon>Quercus</taxon>
    </lineage>
</organism>
<dbReference type="Gramene" id="QL05p004277:mrna">
    <property type="protein sequence ID" value="QL05p004277:mrna"/>
    <property type="gene ID" value="QL05p004277"/>
</dbReference>
<evidence type="ECO:0000259" key="7">
    <source>
        <dbReference type="Pfam" id="PF23559"/>
    </source>
</evidence>
<protein>
    <submittedName>
        <fullName evidence="9">Uncharacterized protein</fullName>
    </submittedName>
</protein>